<proteinExistence type="inferred from homology"/>
<gene>
    <name evidence="3" type="ORF">M8A51_14130</name>
</gene>
<dbReference type="Pfam" id="PF03795">
    <property type="entry name" value="YCII"/>
    <property type="match status" value="1"/>
</dbReference>
<reference evidence="3" key="1">
    <citation type="submission" date="2022-05" db="EMBL/GenBank/DDBJ databases">
        <title>Schlegelella sp. nov., isolated from mangrove soil.</title>
        <authorList>
            <person name="Liu Y."/>
            <person name="Ge X."/>
            <person name="Liu W."/>
        </authorList>
    </citation>
    <scope>NUCLEOTIDE SEQUENCE</scope>
    <source>
        <strain evidence="3">S2-27</strain>
    </source>
</reference>
<keyword evidence="4" id="KW-1185">Reference proteome</keyword>
<dbReference type="PANTHER" id="PTHR35174">
    <property type="entry name" value="BLL7171 PROTEIN-RELATED"/>
    <property type="match status" value="1"/>
</dbReference>
<dbReference type="PANTHER" id="PTHR35174:SF3">
    <property type="entry name" value="BLL7171 PROTEIN"/>
    <property type="match status" value="1"/>
</dbReference>
<organism evidence="3 4">
    <name type="scientific">Caldimonas mangrovi</name>
    <dbReference type="NCBI Taxonomy" id="2944811"/>
    <lineage>
        <taxon>Bacteria</taxon>
        <taxon>Pseudomonadati</taxon>
        <taxon>Pseudomonadota</taxon>
        <taxon>Betaproteobacteria</taxon>
        <taxon>Burkholderiales</taxon>
        <taxon>Sphaerotilaceae</taxon>
        <taxon>Caldimonas</taxon>
    </lineage>
</organism>
<comment type="caution">
    <text evidence="3">The sequence shown here is derived from an EMBL/GenBank/DDBJ whole genome shotgun (WGS) entry which is preliminary data.</text>
</comment>
<dbReference type="EMBL" id="JAMKFE010000008">
    <property type="protein sequence ID" value="MCM5680661.1"/>
    <property type="molecule type" value="Genomic_DNA"/>
</dbReference>
<dbReference type="Gene3D" id="3.30.70.1060">
    <property type="entry name" value="Dimeric alpha+beta barrel"/>
    <property type="match status" value="1"/>
</dbReference>
<evidence type="ECO:0000313" key="3">
    <source>
        <dbReference type="EMBL" id="MCM5680661.1"/>
    </source>
</evidence>
<dbReference type="RefSeq" id="WP_251779116.1">
    <property type="nucleotide sequence ID" value="NZ_JAMKFE010000008.1"/>
</dbReference>
<evidence type="ECO:0000259" key="2">
    <source>
        <dbReference type="Pfam" id="PF03795"/>
    </source>
</evidence>
<sequence>MTLKTKPAEFLVLSRGKWDADKSPERIQQAIDDFYVWHDRLVEQGKMKAGQRLATAAKLVSRSGVMDGPYTEAKEVVGGYWFFLADSLEEAAELAAQNPCLACGLSFEVRPIEPERASAYITSNETPAAPR</sequence>
<name>A0ABT0YPJ9_9BURK</name>
<comment type="similarity">
    <text evidence="1">Belongs to the YciI family.</text>
</comment>
<evidence type="ECO:0000313" key="4">
    <source>
        <dbReference type="Proteomes" id="UP001165541"/>
    </source>
</evidence>
<dbReference type="Proteomes" id="UP001165541">
    <property type="component" value="Unassembled WGS sequence"/>
</dbReference>
<dbReference type="InterPro" id="IPR005545">
    <property type="entry name" value="YCII"/>
</dbReference>
<dbReference type="SUPFAM" id="SSF54909">
    <property type="entry name" value="Dimeric alpha+beta barrel"/>
    <property type="match status" value="1"/>
</dbReference>
<dbReference type="InterPro" id="IPR011008">
    <property type="entry name" value="Dimeric_a/b-barrel"/>
</dbReference>
<feature type="domain" description="YCII-related" evidence="2">
    <location>
        <begin position="22"/>
        <end position="113"/>
    </location>
</feature>
<evidence type="ECO:0000256" key="1">
    <source>
        <dbReference type="ARBA" id="ARBA00007689"/>
    </source>
</evidence>
<accession>A0ABT0YPJ9</accession>
<protein>
    <submittedName>
        <fullName evidence="3">YciI family protein</fullName>
    </submittedName>
</protein>